<name>A0ABU8F1Z5_9BACI</name>
<dbReference type="Proteomes" id="UP001364890">
    <property type="component" value="Unassembled WGS sequence"/>
</dbReference>
<comment type="caution">
    <text evidence="1">The sequence shown here is derived from an EMBL/GenBank/DDBJ whole genome shotgun (WGS) entry which is preliminary data.</text>
</comment>
<gene>
    <name evidence="1" type="ORF">WAX74_01250</name>
</gene>
<protein>
    <recommendedName>
        <fullName evidence="3">SRPBCC family protein</fullName>
    </recommendedName>
</protein>
<proteinExistence type="predicted"/>
<organism evidence="1 2">
    <name type="scientific">Psychrobacillus mangrovi</name>
    <dbReference type="NCBI Taxonomy" id="3117745"/>
    <lineage>
        <taxon>Bacteria</taxon>
        <taxon>Bacillati</taxon>
        <taxon>Bacillota</taxon>
        <taxon>Bacilli</taxon>
        <taxon>Bacillales</taxon>
        <taxon>Bacillaceae</taxon>
        <taxon>Psychrobacillus</taxon>
    </lineage>
</organism>
<reference evidence="1 2" key="1">
    <citation type="submission" date="2024-01" db="EMBL/GenBank/DDBJ databases">
        <title>Seven novel Bacillus-like species.</title>
        <authorList>
            <person name="Liu G."/>
        </authorList>
    </citation>
    <scope>NUCLEOTIDE SEQUENCE [LARGE SCALE GENOMIC DNA]</scope>
    <source>
        <strain evidence="1 2">FJAT-51614</strain>
    </source>
</reference>
<evidence type="ECO:0000313" key="1">
    <source>
        <dbReference type="EMBL" id="MEI4768280.1"/>
    </source>
</evidence>
<dbReference type="SUPFAM" id="SSF55961">
    <property type="entry name" value="Bet v1-like"/>
    <property type="match status" value="1"/>
</dbReference>
<sequence>MKKWKKEIIINAPIEYVWPFFYGNLEKKKLIFPKVIDEHFIKQTEQVVGTVIKQTYQNGTINEQYEITIKKFRNEQHYKSYQESFLLNERFRMTIEYEFESQDVSTTKFIYTSINKPKNILLSVFQLFGSDDVVSRFMNRTKETIENAYKNEEE</sequence>
<dbReference type="EMBL" id="JBAWSY010000001">
    <property type="protein sequence ID" value="MEI4768280.1"/>
    <property type="molecule type" value="Genomic_DNA"/>
</dbReference>
<keyword evidence="2" id="KW-1185">Reference proteome</keyword>
<evidence type="ECO:0000313" key="2">
    <source>
        <dbReference type="Proteomes" id="UP001364890"/>
    </source>
</evidence>
<accession>A0ABU8F1Z5</accession>
<dbReference type="RefSeq" id="WP_336495841.1">
    <property type="nucleotide sequence ID" value="NZ_JBAWSY010000001.1"/>
</dbReference>
<evidence type="ECO:0008006" key="3">
    <source>
        <dbReference type="Google" id="ProtNLM"/>
    </source>
</evidence>